<dbReference type="Proteomes" id="UP001066276">
    <property type="component" value="Chromosome 4_1"/>
</dbReference>
<dbReference type="AlphaFoldDB" id="A0AAV7T3T5"/>
<accession>A0AAV7T3T5</accession>
<gene>
    <name evidence="1" type="ORF">NDU88_002902</name>
</gene>
<evidence type="ECO:0000313" key="1">
    <source>
        <dbReference type="EMBL" id="KAJ1171031.1"/>
    </source>
</evidence>
<dbReference type="GO" id="GO:0007130">
    <property type="term" value="P:synaptonemal complex assembly"/>
    <property type="evidence" value="ECO:0007669"/>
    <property type="project" value="InterPro"/>
</dbReference>
<name>A0AAV7T3T5_PLEWA</name>
<sequence>MRLEWRRSPVPSPPTWWEEAAAQSRACGDATRGHAGAEGAAYWCRLSAVQRGWAARAELWCPPRDFNTDTACKRFRYIDAAFVFLGSNLRVIPVHNTADTIKVMLTIAKATGKPHIDNIRNRLMTAKKQIIEHSCVWKMLQNT</sequence>
<reference evidence="1" key="1">
    <citation type="journal article" date="2022" name="bioRxiv">
        <title>Sequencing and chromosome-scale assembly of the giantPleurodeles waltlgenome.</title>
        <authorList>
            <person name="Brown T."/>
            <person name="Elewa A."/>
            <person name="Iarovenko S."/>
            <person name="Subramanian E."/>
            <person name="Araus A.J."/>
            <person name="Petzold A."/>
            <person name="Susuki M."/>
            <person name="Suzuki K.-i.T."/>
            <person name="Hayashi T."/>
            <person name="Toyoda A."/>
            <person name="Oliveira C."/>
            <person name="Osipova E."/>
            <person name="Leigh N.D."/>
            <person name="Simon A."/>
            <person name="Yun M.H."/>
        </authorList>
    </citation>
    <scope>NUCLEOTIDE SEQUENCE</scope>
    <source>
        <strain evidence="1">20211129_DDA</strain>
        <tissue evidence="1">Liver</tissue>
    </source>
</reference>
<dbReference type="GO" id="GO:0007131">
    <property type="term" value="P:reciprocal meiotic recombination"/>
    <property type="evidence" value="ECO:0007669"/>
    <property type="project" value="TreeGrafter"/>
</dbReference>
<dbReference type="PANTHER" id="PTHR31408">
    <property type="entry name" value="HYPOTHETICAL PROTEIN LOC689986"/>
    <property type="match status" value="1"/>
</dbReference>
<evidence type="ECO:0000313" key="2">
    <source>
        <dbReference type="Proteomes" id="UP001066276"/>
    </source>
</evidence>
<dbReference type="EMBL" id="JANPWB010000007">
    <property type="protein sequence ID" value="KAJ1171031.1"/>
    <property type="molecule type" value="Genomic_DNA"/>
</dbReference>
<comment type="caution">
    <text evidence="1">The sequence shown here is derived from an EMBL/GenBank/DDBJ whole genome shotgun (WGS) entry which is preliminary data.</text>
</comment>
<dbReference type="InterPro" id="IPR027857">
    <property type="entry name" value="SCRE"/>
</dbReference>
<dbReference type="GO" id="GO:0005694">
    <property type="term" value="C:chromosome"/>
    <property type="evidence" value="ECO:0007669"/>
    <property type="project" value="TreeGrafter"/>
</dbReference>
<organism evidence="1 2">
    <name type="scientific">Pleurodeles waltl</name>
    <name type="common">Iberian ribbed newt</name>
    <dbReference type="NCBI Taxonomy" id="8319"/>
    <lineage>
        <taxon>Eukaryota</taxon>
        <taxon>Metazoa</taxon>
        <taxon>Chordata</taxon>
        <taxon>Craniata</taxon>
        <taxon>Vertebrata</taxon>
        <taxon>Euteleostomi</taxon>
        <taxon>Amphibia</taxon>
        <taxon>Batrachia</taxon>
        <taxon>Caudata</taxon>
        <taxon>Salamandroidea</taxon>
        <taxon>Salamandridae</taxon>
        <taxon>Pleurodelinae</taxon>
        <taxon>Pleurodeles</taxon>
    </lineage>
</organism>
<keyword evidence="2" id="KW-1185">Reference proteome</keyword>
<dbReference type="PANTHER" id="PTHR31408:SF2">
    <property type="entry name" value="PROTEIN SPO16 HOMOLOG"/>
    <property type="match status" value="1"/>
</dbReference>
<proteinExistence type="predicted"/>
<dbReference type="Pfam" id="PF15162">
    <property type="entry name" value="SCRE"/>
    <property type="match status" value="1"/>
</dbReference>
<protein>
    <submittedName>
        <fullName evidence="1">Uncharacterized protein</fullName>
    </submittedName>
</protein>